<dbReference type="SUPFAM" id="SSF56854">
    <property type="entry name" value="Bcl-2 inhibitors of programmed cell death"/>
    <property type="match status" value="1"/>
</dbReference>
<dbReference type="GO" id="GO:0016020">
    <property type="term" value="C:membrane"/>
    <property type="evidence" value="ECO:0007669"/>
    <property type="project" value="TreeGrafter"/>
</dbReference>
<dbReference type="GO" id="GO:0006915">
    <property type="term" value="P:apoptotic process"/>
    <property type="evidence" value="ECO:0007669"/>
    <property type="project" value="InterPro"/>
</dbReference>
<dbReference type="InterPro" id="IPR042398">
    <property type="entry name" value="BCL2L13"/>
</dbReference>
<reference evidence="3" key="2">
    <citation type="submission" date="2016-06" db="EMBL/GenBank/DDBJ databases">
        <title>The genome of a short-lived fish provides insights into sex chromosome evolution and the genetic control of aging.</title>
        <authorList>
            <person name="Reichwald K."/>
            <person name="Felder M."/>
            <person name="Petzold A."/>
            <person name="Koch P."/>
            <person name="Groth M."/>
            <person name="Platzer M."/>
        </authorList>
    </citation>
    <scope>NUCLEOTIDE SEQUENCE</scope>
    <source>
        <tissue evidence="3">Brain</tissue>
    </source>
</reference>
<feature type="compositionally biased region" description="Low complexity" evidence="1">
    <location>
        <begin position="478"/>
        <end position="501"/>
    </location>
</feature>
<evidence type="ECO:0000256" key="2">
    <source>
        <dbReference type="SAM" id="Phobius"/>
    </source>
</evidence>
<dbReference type="PANTHER" id="PTHR15758">
    <property type="entry name" value="BCL-2-LIKE PROTEIN 13"/>
    <property type="match status" value="1"/>
</dbReference>
<dbReference type="GO" id="GO:0005739">
    <property type="term" value="C:mitochondrion"/>
    <property type="evidence" value="ECO:0007669"/>
    <property type="project" value="TreeGrafter"/>
</dbReference>
<keyword evidence="2" id="KW-0472">Membrane</keyword>
<protein>
    <submittedName>
        <fullName evidence="3">BCL2-like 13 (Apoptosis facilitator)</fullName>
    </submittedName>
</protein>
<keyword evidence="2" id="KW-0812">Transmembrane</keyword>
<dbReference type="InterPro" id="IPR036834">
    <property type="entry name" value="Bcl-2-like_sf"/>
</dbReference>
<feature type="compositionally biased region" description="Pro residues" evidence="1">
    <location>
        <begin position="512"/>
        <end position="526"/>
    </location>
</feature>
<name>A0A1A8S5P4_9TELE</name>
<evidence type="ECO:0000256" key="1">
    <source>
        <dbReference type="SAM" id="MobiDB-lite"/>
    </source>
</evidence>
<dbReference type="GO" id="GO:0042981">
    <property type="term" value="P:regulation of apoptotic process"/>
    <property type="evidence" value="ECO:0007669"/>
    <property type="project" value="InterPro"/>
</dbReference>
<dbReference type="PANTHER" id="PTHR15758:SF2">
    <property type="entry name" value="BCL-2-LIKE PROTEIN 13"/>
    <property type="match status" value="1"/>
</dbReference>
<feature type="compositionally biased region" description="Polar residues" evidence="1">
    <location>
        <begin position="233"/>
        <end position="242"/>
    </location>
</feature>
<feature type="compositionally biased region" description="Polar residues" evidence="1">
    <location>
        <begin position="437"/>
        <end position="447"/>
    </location>
</feature>
<feature type="region of interest" description="Disordered" evidence="1">
    <location>
        <begin position="478"/>
        <end position="530"/>
    </location>
</feature>
<dbReference type="AlphaFoldDB" id="A0A1A8S5P4"/>
<feature type="transmembrane region" description="Helical" evidence="2">
    <location>
        <begin position="539"/>
        <end position="558"/>
    </location>
</feature>
<organism evidence="3">
    <name type="scientific">Nothobranchius rachovii</name>
    <name type="common">bluefin notho</name>
    <dbReference type="NCBI Taxonomy" id="451742"/>
    <lineage>
        <taxon>Eukaryota</taxon>
        <taxon>Metazoa</taxon>
        <taxon>Chordata</taxon>
        <taxon>Craniata</taxon>
        <taxon>Vertebrata</taxon>
        <taxon>Euteleostomi</taxon>
        <taxon>Actinopterygii</taxon>
        <taxon>Neopterygii</taxon>
        <taxon>Teleostei</taxon>
        <taxon>Neoteleostei</taxon>
        <taxon>Acanthomorphata</taxon>
        <taxon>Ovalentaria</taxon>
        <taxon>Atherinomorphae</taxon>
        <taxon>Cyprinodontiformes</taxon>
        <taxon>Nothobranchiidae</taxon>
        <taxon>Nothobranchius</taxon>
    </lineage>
</organism>
<proteinExistence type="predicted"/>
<dbReference type="EMBL" id="HAEH01021799">
    <property type="protein sequence ID" value="SBS12903.1"/>
    <property type="molecule type" value="Transcribed_RNA"/>
</dbReference>
<keyword evidence="2" id="KW-1133">Transmembrane helix</keyword>
<feature type="region of interest" description="Disordered" evidence="1">
    <location>
        <begin position="431"/>
        <end position="450"/>
    </location>
</feature>
<gene>
    <name evidence="3" type="primary">BCL2L13</name>
</gene>
<evidence type="ECO:0000313" key="3">
    <source>
        <dbReference type="EMBL" id="SBS12903.1"/>
    </source>
</evidence>
<reference evidence="3" key="1">
    <citation type="submission" date="2016-05" db="EMBL/GenBank/DDBJ databases">
        <authorList>
            <person name="Lavstsen T."/>
            <person name="Jespersen J.S."/>
        </authorList>
    </citation>
    <scope>NUCLEOTIDE SEQUENCE</scope>
    <source>
        <tissue evidence="3">Brain</tissue>
    </source>
</reference>
<sequence length="563" mass="59563">MATSDATTCASLSTIVPAGFHYETKHVLLNYLGMLPVNRSQPPATEQVIQNERNRRIKAETDAALRQLKEEVSASVSSLGFDHLLSPVFSPVDPEGSVEDCLAAVGDKVAIELGTHLATAAQTLLTGPLDYPSFRSTTLDLSLHTQGGWNKVLVPLVLLQALHREGQSLETLLELGLHFLEEEEADCIIQQGGWGGILVLVPEEQCGSTVAEDSNDICIIPEEQHPDRPSPPSSLLCTADSSEQSSWQTESLPVSLAGHESWAQVGAMDPEDVKSLDSNEGVALAEERSENNSSNSDIVHVEREEAELLEEGGEVGVTEESMISVLGTESELAELRAEFEDQTSGVPAPTGPDSTAAAFLVSLEPAVVLETPVSLSEEPSLISAEPELLPPVPEPADCESSAPLLVPAVEPEPEPVPPEIEIPALAKKSVAAPAETEVTSEPTSELQQEVEPVLVPHHPEPGTTETATPASEVPAVETAVASAEVPAEEAPVNAPAEEAPVIFIDAPVAPKEAPPQEVPTEAPPQEEPVKPAPAAELQMLFYGGSALVLLAALLYGIISLKRR</sequence>
<feature type="region of interest" description="Disordered" evidence="1">
    <location>
        <begin position="223"/>
        <end position="242"/>
    </location>
</feature>
<accession>A0A1A8S5P4</accession>